<evidence type="ECO:0000313" key="4">
    <source>
        <dbReference type="Proteomes" id="UP000242592"/>
    </source>
</evidence>
<dbReference type="GO" id="GO:0000270">
    <property type="term" value="P:peptidoglycan metabolic process"/>
    <property type="evidence" value="ECO:0007669"/>
    <property type="project" value="TreeGrafter"/>
</dbReference>
<proteinExistence type="predicted"/>
<keyword evidence="1" id="KW-1133">Transmembrane helix</keyword>
<dbReference type="RefSeq" id="WP_234946814.1">
    <property type="nucleotide sequence ID" value="NZ_FQXN01000004.1"/>
</dbReference>
<evidence type="ECO:0000256" key="1">
    <source>
        <dbReference type="SAM" id="Phobius"/>
    </source>
</evidence>
<dbReference type="EMBL" id="FQXN01000004">
    <property type="protein sequence ID" value="SHH45543.1"/>
    <property type="molecule type" value="Genomic_DNA"/>
</dbReference>
<keyword evidence="4" id="KW-1185">Reference proteome</keyword>
<dbReference type="AlphaFoldDB" id="A0A1M5T5B2"/>
<dbReference type="PANTHER" id="PTHR30336:SF4">
    <property type="entry name" value="ENVELOPE BIOGENESIS FACTOR ELYC"/>
    <property type="match status" value="1"/>
</dbReference>
<name>A0A1M5T5B2_9BACT</name>
<dbReference type="GO" id="GO:0005886">
    <property type="term" value="C:plasma membrane"/>
    <property type="evidence" value="ECO:0007669"/>
    <property type="project" value="TreeGrafter"/>
</dbReference>
<organism evidence="3 4">
    <name type="scientific">Thermosipho atlanticus DSM 15807</name>
    <dbReference type="NCBI Taxonomy" id="1123380"/>
    <lineage>
        <taxon>Bacteria</taxon>
        <taxon>Thermotogati</taxon>
        <taxon>Thermotogota</taxon>
        <taxon>Thermotogae</taxon>
        <taxon>Thermotogales</taxon>
        <taxon>Fervidobacteriaceae</taxon>
        <taxon>Thermosipho</taxon>
    </lineage>
</organism>
<dbReference type="InterPro" id="IPR051599">
    <property type="entry name" value="Cell_Envelope_Assoc"/>
</dbReference>
<dbReference type="STRING" id="1123380.SAMN02745199_1159"/>
<dbReference type="InterPro" id="IPR003848">
    <property type="entry name" value="DUF218"/>
</dbReference>
<sequence length="237" mass="27513">MTLYKVVGSFVQFPGIFIMFFFVITIYLYVKRRLMWRFFLLITLVFYLISSPFFVYLLSNFFYVEDTKVFSKKGIIVILGGGTVQYNNNVEIGLHTLKRVLKGYEVYKTTNYPIVVTGGYIVKGIPESDIMKKILLELGVPQNKIIVENKARTTKENALFTKEIVENYQAIYLVTSYLHMKRSLMLFERIVKREVFPVVCDYPIDFRNTFLDYLPSGDALYVFSQITHEAIGIIKGG</sequence>
<reference evidence="4" key="1">
    <citation type="submission" date="2016-11" db="EMBL/GenBank/DDBJ databases">
        <authorList>
            <person name="Varghese N."/>
            <person name="Submissions S."/>
        </authorList>
    </citation>
    <scope>NUCLEOTIDE SEQUENCE [LARGE SCALE GENOMIC DNA]</scope>
    <source>
        <strain evidence="4">DSM 15807</strain>
    </source>
</reference>
<feature type="domain" description="DUF218" evidence="2">
    <location>
        <begin position="75"/>
        <end position="232"/>
    </location>
</feature>
<dbReference type="Pfam" id="PF02698">
    <property type="entry name" value="DUF218"/>
    <property type="match status" value="1"/>
</dbReference>
<protein>
    <submittedName>
        <fullName evidence="3">Uncharacterized SAM-binding protein YcdF, DUF218 family</fullName>
    </submittedName>
</protein>
<evidence type="ECO:0000313" key="3">
    <source>
        <dbReference type="EMBL" id="SHH45543.1"/>
    </source>
</evidence>
<gene>
    <name evidence="3" type="ORF">SAMN02745199_1159</name>
</gene>
<dbReference type="PANTHER" id="PTHR30336">
    <property type="entry name" value="INNER MEMBRANE PROTEIN, PROBABLE PERMEASE"/>
    <property type="match status" value="1"/>
</dbReference>
<feature type="transmembrane region" description="Helical" evidence="1">
    <location>
        <begin position="38"/>
        <end position="63"/>
    </location>
</feature>
<keyword evidence="1" id="KW-0812">Transmembrane</keyword>
<dbReference type="InterPro" id="IPR014729">
    <property type="entry name" value="Rossmann-like_a/b/a_fold"/>
</dbReference>
<evidence type="ECO:0000259" key="2">
    <source>
        <dbReference type="Pfam" id="PF02698"/>
    </source>
</evidence>
<accession>A0A1M5T5B2</accession>
<dbReference type="CDD" id="cd06259">
    <property type="entry name" value="YdcF-like"/>
    <property type="match status" value="1"/>
</dbReference>
<keyword evidence="1" id="KW-0472">Membrane</keyword>
<dbReference type="Gene3D" id="3.40.50.620">
    <property type="entry name" value="HUPs"/>
    <property type="match status" value="1"/>
</dbReference>
<feature type="transmembrane region" description="Helical" evidence="1">
    <location>
        <begin position="6"/>
        <end position="29"/>
    </location>
</feature>
<dbReference type="Proteomes" id="UP000242592">
    <property type="component" value="Unassembled WGS sequence"/>
</dbReference>
<dbReference type="GO" id="GO:0043164">
    <property type="term" value="P:Gram-negative-bacterium-type cell wall biogenesis"/>
    <property type="evidence" value="ECO:0007669"/>
    <property type="project" value="TreeGrafter"/>
</dbReference>